<dbReference type="GO" id="GO:0017116">
    <property type="term" value="F:single-stranded DNA helicase activity"/>
    <property type="evidence" value="ECO:0007669"/>
    <property type="project" value="TreeGrafter"/>
</dbReference>
<keyword evidence="1 3" id="KW-0547">Nucleotide-binding</keyword>
<dbReference type="Gene3D" id="3.40.50.300">
    <property type="entry name" value="P-loop containing nucleotide triphosphate hydrolases"/>
    <property type="match status" value="2"/>
</dbReference>
<dbReference type="GO" id="GO:0008854">
    <property type="term" value="F:exodeoxyribonuclease V activity"/>
    <property type="evidence" value="ECO:0007669"/>
    <property type="project" value="InterPro"/>
</dbReference>
<dbReference type="InterPro" id="IPR050534">
    <property type="entry name" value="Coronavir_polyprotein_1ab"/>
</dbReference>
<dbReference type="SUPFAM" id="SSF52540">
    <property type="entry name" value="P-loop containing nucleoside triphosphate hydrolases"/>
    <property type="match status" value="1"/>
</dbReference>
<evidence type="ECO:0000259" key="4">
    <source>
        <dbReference type="Pfam" id="PF13538"/>
    </source>
</evidence>
<evidence type="ECO:0000313" key="6">
    <source>
        <dbReference type="Proteomes" id="UP000231912"/>
    </source>
</evidence>
<dbReference type="GO" id="GO:0009338">
    <property type="term" value="C:exodeoxyribonuclease V complex"/>
    <property type="evidence" value="ECO:0007669"/>
    <property type="project" value="InterPro"/>
</dbReference>
<dbReference type="RefSeq" id="WP_100758751.1">
    <property type="nucleotide sequence ID" value="NZ_NPDT01000003.1"/>
</dbReference>
<feature type="binding site" evidence="3">
    <location>
        <begin position="151"/>
        <end position="158"/>
    </location>
    <ligand>
        <name>ATP</name>
        <dbReference type="ChEBI" id="CHEBI:30616"/>
    </ligand>
</feature>
<dbReference type="EC" id="5.6.2.3" evidence="3"/>
<dbReference type="GO" id="GO:0000724">
    <property type="term" value="P:double-strand break repair via homologous recombination"/>
    <property type="evidence" value="ECO:0007669"/>
    <property type="project" value="UniProtKB-UniRule"/>
</dbReference>
<protein>
    <recommendedName>
        <fullName evidence="3">RecBCD enzyme subunit RecD</fullName>
        <ecNumber evidence="3">5.6.2.3</ecNumber>
    </recommendedName>
    <alternativeName>
        <fullName evidence="3">DNA 5'-3' helicase subunit RecD</fullName>
    </alternativeName>
    <alternativeName>
        <fullName evidence="3">Exonuclease V subunit RecD</fullName>
        <shortName evidence="3">ExoV subunit RecD</shortName>
    </alternativeName>
    <alternativeName>
        <fullName evidence="3">Helicase/nuclease RecBCD subunit RecD</fullName>
    </alternativeName>
</protein>
<name>A0A2M9ZBN6_9LEPT</name>
<keyword evidence="3" id="KW-0238">DNA-binding</keyword>
<dbReference type="GO" id="GO:0043139">
    <property type="term" value="F:5'-3' DNA helicase activity"/>
    <property type="evidence" value="ECO:0007669"/>
    <property type="project" value="UniProtKB-UniRule"/>
</dbReference>
<dbReference type="InterPro" id="IPR027785">
    <property type="entry name" value="UvrD-like_helicase_C"/>
</dbReference>
<keyword evidence="3" id="KW-0413">Isomerase</keyword>
<dbReference type="PANTHER" id="PTHR43788">
    <property type="entry name" value="DNA2/NAM7 HELICASE FAMILY MEMBER"/>
    <property type="match status" value="1"/>
</dbReference>
<evidence type="ECO:0000256" key="1">
    <source>
        <dbReference type="ARBA" id="ARBA00022741"/>
    </source>
</evidence>
<comment type="similarity">
    <text evidence="3">Belongs to the RecD family.</text>
</comment>
<dbReference type="InterPro" id="IPR006344">
    <property type="entry name" value="RecD"/>
</dbReference>
<dbReference type="GO" id="GO:0005524">
    <property type="term" value="F:ATP binding"/>
    <property type="evidence" value="ECO:0007669"/>
    <property type="project" value="UniProtKB-UniRule"/>
</dbReference>
<comment type="caution">
    <text evidence="5">The sequence shown here is derived from an EMBL/GenBank/DDBJ whole genome shotgun (WGS) entry which is preliminary data.</text>
</comment>
<dbReference type="Pfam" id="PF13538">
    <property type="entry name" value="UvrD_C_2"/>
    <property type="match status" value="1"/>
</dbReference>
<comment type="subunit">
    <text evidence="3">Heterotrimer of RecB, RecC and RecD. All subunits contribute to DNA-binding.</text>
</comment>
<comment type="function">
    <text evidence="3">A helicase/nuclease that prepares dsDNA breaks (DSB) for recombinational DNA repair. Binds to DSBs and unwinds DNA via a highly rapid and processive ATP-dependent bidirectional helicase activity. Unwinds dsDNA until it encounters a Chi (crossover hotspot instigator) sequence from the 3' direction. Cuts ssDNA a few nucleotides 3' to the Chi site. The properties and activities of the enzyme are changed at Chi. The Chi-altered holoenzyme produces a long 3'-ssDNA overhang and facilitates RecA-binding to the ssDNA for homologous DNA recombination and repair. Holoenzyme degrades any linearized DNA that is unable to undergo homologous recombination. In the holoenzyme this subunit has ssDNA-dependent ATPase and 5'-3' helicase activity. When added to pre-assembled RecBC greatly stimulates nuclease activity and augments holoenzyme processivity. Negatively regulates the RecA-loading ability of RecBCD.</text>
</comment>
<dbReference type="CDD" id="cd17933">
    <property type="entry name" value="DEXSc_RecD-like"/>
    <property type="match status" value="1"/>
</dbReference>
<dbReference type="PANTHER" id="PTHR43788:SF6">
    <property type="entry name" value="DNA HELICASE B"/>
    <property type="match status" value="1"/>
</dbReference>
<accession>A0A2M9ZBN6</accession>
<organism evidence="5 6">
    <name type="scientific">Leptospira wolffii</name>
    <dbReference type="NCBI Taxonomy" id="409998"/>
    <lineage>
        <taxon>Bacteria</taxon>
        <taxon>Pseudomonadati</taxon>
        <taxon>Spirochaetota</taxon>
        <taxon>Spirochaetia</taxon>
        <taxon>Leptospirales</taxon>
        <taxon>Leptospiraceae</taxon>
        <taxon>Leptospira</taxon>
    </lineage>
</organism>
<dbReference type="Proteomes" id="UP000231912">
    <property type="component" value="Unassembled WGS sequence"/>
</dbReference>
<sequence>MNEENLDLELQEEYAKFLTKEFAFFLPGISPEKIYEWNLSLVRASKQGSLAVPVGDRVPPESDLFKTRGNLLYFHKTFKRLKYLEEGFRSLLALQNSEENSKKIPSVIGDITEINPLLIRKGSQDFVLCGEGEQRKALEAALAHPFFVLTGGPGTGKTTVIANLLRGLVRMGYSSSDIGLAAPTGRAAQRLKESLDNSLAFAKRKEESDLSLAGLSASTLHRLLQYNPRRKSYKFGESFPLPYEVIVIDEASMVDLNMMSRLLEALPVSQKKNFRLILLGDANQLPSVEAGAILSDLVKALAKVKSSHFLELQVSRRQEEGAGSISQAARICIRENGSLRDFQSSAISEISLENLQSALDGKGFFTIRKEDSKDLETLLETYSDKAILPNLENLPDPKDSNAIQRYLTKDINRSRILTILRNGFYGSDSINRRLTLSLLSRKKERIVRIGNRTYFPGLPVMITRNDRARGVFNGDTGLVLEMETPNGEKELRALFLIEGTIRDFALDTLPSHEPAFAITVHKSQGSEYDSILILFPPDPQDLDPNDLSLELFRKEILYTAITRAKQNVILSAGEKLLGFALENRFERVTGFEL</sequence>
<keyword evidence="3" id="KW-0234">DNA repair</keyword>
<comment type="catalytic activity">
    <reaction evidence="3">
        <text>ATP + H2O = ADP + phosphate + H(+)</text>
        <dbReference type="Rhea" id="RHEA:13065"/>
        <dbReference type="ChEBI" id="CHEBI:15377"/>
        <dbReference type="ChEBI" id="CHEBI:15378"/>
        <dbReference type="ChEBI" id="CHEBI:30616"/>
        <dbReference type="ChEBI" id="CHEBI:43474"/>
        <dbReference type="ChEBI" id="CHEBI:456216"/>
        <dbReference type="EC" id="5.6.2.3"/>
    </reaction>
</comment>
<dbReference type="GO" id="GO:0003677">
    <property type="term" value="F:DNA binding"/>
    <property type="evidence" value="ECO:0007669"/>
    <property type="project" value="UniProtKB-UniRule"/>
</dbReference>
<evidence type="ECO:0000313" key="5">
    <source>
        <dbReference type="EMBL" id="PJZ65846.1"/>
    </source>
</evidence>
<comment type="miscellaneous">
    <text evidence="3">In the RecBCD complex, RecB has a slow 3'-5' helicase, an exonuclease activity and loads RecA onto ssDNA, RecD has a fast 5'-3' helicase activity, while RecC stimulates the ATPase and processivity of the RecB helicase and contributes to recognition of the Chi site.</text>
</comment>
<dbReference type="HAMAP" id="MF_01487">
    <property type="entry name" value="RecD"/>
    <property type="match status" value="1"/>
</dbReference>
<feature type="domain" description="UvrD-like helicase C-terminal" evidence="4">
    <location>
        <begin position="515"/>
        <end position="570"/>
    </location>
</feature>
<gene>
    <name evidence="3 5" type="primary">recD</name>
    <name evidence="5" type="ORF">CH371_09890</name>
</gene>
<dbReference type="EMBL" id="NPDT01000003">
    <property type="protein sequence ID" value="PJZ65846.1"/>
    <property type="molecule type" value="Genomic_DNA"/>
</dbReference>
<evidence type="ECO:0000256" key="3">
    <source>
        <dbReference type="HAMAP-Rule" id="MF_01487"/>
    </source>
</evidence>
<evidence type="ECO:0000256" key="2">
    <source>
        <dbReference type="ARBA" id="ARBA00022840"/>
    </source>
</evidence>
<dbReference type="AlphaFoldDB" id="A0A2M9ZBN6"/>
<keyword evidence="3" id="KW-0227">DNA damage</keyword>
<keyword evidence="2 3" id="KW-0067">ATP-binding</keyword>
<proteinExistence type="inferred from homology"/>
<keyword evidence="3" id="KW-0540">Nuclease</keyword>
<dbReference type="CDD" id="cd18809">
    <property type="entry name" value="SF1_C_RecD"/>
    <property type="match status" value="1"/>
</dbReference>
<dbReference type="NCBIfam" id="TIGR01447">
    <property type="entry name" value="recD"/>
    <property type="match status" value="1"/>
</dbReference>
<dbReference type="Gene3D" id="2.30.30.940">
    <property type="match status" value="1"/>
</dbReference>
<dbReference type="InterPro" id="IPR027417">
    <property type="entry name" value="P-loop_NTPase"/>
</dbReference>
<reference evidence="5 6" key="1">
    <citation type="submission" date="2017-07" db="EMBL/GenBank/DDBJ databases">
        <title>Leptospira spp. isolated from tropical soils.</title>
        <authorList>
            <person name="Thibeaux R."/>
            <person name="Iraola G."/>
            <person name="Ferres I."/>
            <person name="Bierque E."/>
            <person name="Girault D."/>
            <person name="Soupe-Gilbert M.-E."/>
            <person name="Picardeau M."/>
            <person name="Goarant C."/>
        </authorList>
    </citation>
    <scope>NUCLEOTIDE SEQUENCE [LARGE SCALE GENOMIC DNA]</scope>
    <source>
        <strain evidence="5 6">FH2-C-A2</strain>
    </source>
</reference>
<keyword evidence="3" id="KW-0269">Exonuclease</keyword>
<keyword evidence="3" id="KW-0378">Hydrolase</keyword>
<keyword evidence="3" id="KW-0347">Helicase</keyword>
<dbReference type="Pfam" id="PF13245">
    <property type="entry name" value="AAA_19"/>
    <property type="match status" value="1"/>
</dbReference>